<organism evidence="1 2">
    <name type="scientific">Longispora fulva</name>
    <dbReference type="NCBI Taxonomy" id="619741"/>
    <lineage>
        <taxon>Bacteria</taxon>
        <taxon>Bacillati</taxon>
        <taxon>Actinomycetota</taxon>
        <taxon>Actinomycetes</taxon>
        <taxon>Micromonosporales</taxon>
        <taxon>Micromonosporaceae</taxon>
        <taxon>Longispora</taxon>
    </lineage>
</organism>
<gene>
    <name evidence="1" type="ORF">IW245_005891</name>
</gene>
<accession>A0A8J7KYV7</accession>
<dbReference type="Proteomes" id="UP000622552">
    <property type="component" value="Unassembled WGS sequence"/>
</dbReference>
<keyword evidence="2" id="KW-1185">Reference proteome</keyword>
<name>A0A8J7KYV7_9ACTN</name>
<reference evidence="1" key="1">
    <citation type="submission" date="2020-11" db="EMBL/GenBank/DDBJ databases">
        <title>Sequencing the genomes of 1000 actinobacteria strains.</title>
        <authorList>
            <person name="Klenk H.-P."/>
        </authorList>
    </citation>
    <scope>NUCLEOTIDE SEQUENCE</scope>
    <source>
        <strain evidence="1">DSM 45356</strain>
    </source>
</reference>
<proteinExistence type="predicted"/>
<protein>
    <recommendedName>
        <fullName evidence="3">Tetratricopeptide repeat protein</fullName>
    </recommendedName>
</protein>
<dbReference type="AlphaFoldDB" id="A0A8J7KYV7"/>
<sequence>MPDLAPDRERTVSLTHTEACSLLELGRISEAVAIGRQLRDWGWRSRYPAGRGYGLHIEALAAAAQGRTRRAAELLEAAVALTRGQDPCGMLPWQLAELAAAKATMGAHSVDRLLAEAEHAEDPVRHPRRASRLLAEAYALACLGQVEEARIRLVALADECLANDAPARRIDALTLLARLGVCHDVTGHGWDSPVTAVRVAHIRALVEPDPTELLVVSDGYAQLQHWHLAAELADAAVQASFRRGDTGGQRATARRDELLVECEAGPLPWWSG</sequence>
<comment type="caution">
    <text evidence="1">The sequence shown here is derived from an EMBL/GenBank/DDBJ whole genome shotgun (WGS) entry which is preliminary data.</text>
</comment>
<evidence type="ECO:0000313" key="2">
    <source>
        <dbReference type="Proteomes" id="UP000622552"/>
    </source>
</evidence>
<dbReference type="EMBL" id="JADOUF010000001">
    <property type="protein sequence ID" value="MBG6139697.1"/>
    <property type="molecule type" value="Genomic_DNA"/>
</dbReference>
<dbReference type="RefSeq" id="WP_197006325.1">
    <property type="nucleotide sequence ID" value="NZ_BONS01000006.1"/>
</dbReference>
<evidence type="ECO:0008006" key="3">
    <source>
        <dbReference type="Google" id="ProtNLM"/>
    </source>
</evidence>
<evidence type="ECO:0000313" key="1">
    <source>
        <dbReference type="EMBL" id="MBG6139697.1"/>
    </source>
</evidence>